<keyword evidence="3" id="KW-1185">Reference proteome</keyword>
<dbReference type="OrthoDB" id="923987at2"/>
<feature type="compositionally biased region" description="Polar residues" evidence="1">
    <location>
        <begin position="35"/>
        <end position="54"/>
    </location>
</feature>
<gene>
    <name evidence="2" type="ORF">CWM47_21590</name>
</gene>
<dbReference type="AlphaFoldDB" id="A0A2K8Z2Y3"/>
<accession>A0A2K8Z2Y3</accession>
<name>A0A2K8Z2Y3_9BACT</name>
<protein>
    <submittedName>
        <fullName evidence="2">Uncharacterized protein</fullName>
    </submittedName>
</protein>
<reference evidence="2 3" key="1">
    <citation type="submission" date="2017-11" db="EMBL/GenBank/DDBJ databases">
        <title>Taxonomic description and genome sequences of Spirosoma HA7 sp. nov., isolated from pollen microhabitat of Corylus avellana.</title>
        <authorList>
            <person name="Ambika Manirajan B."/>
            <person name="Suarez C."/>
            <person name="Ratering S."/>
            <person name="Geissler-Plaum R."/>
            <person name="Cardinale M."/>
            <person name="Sylvia S."/>
        </authorList>
    </citation>
    <scope>NUCLEOTIDE SEQUENCE [LARGE SCALE GENOMIC DNA]</scope>
    <source>
        <strain evidence="2 3">HA7</strain>
    </source>
</reference>
<dbReference type="EMBL" id="CP025096">
    <property type="protein sequence ID" value="AUD04201.1"/>
    <property type="molecule type" value="Genomic_DNA"/>
</dbReference>
<feature type="region of interest" description="Disordered" evidence="1">
    <location>
        <begin position="35"/>
        <end position="94"/>
    </location>
</feature>
<organism evidence="2 3">
    <name type="scientific">Spirosoma pollinicola</name>
    <dbReference type="NCBI Taxonomy" id="2057025"/>
    <lineage>
        <taxon>Bacteria</taxon>
        <taxon>Pseudomonadati</taxon>
        <taxon>Bacteroidota</taxon>
        <taxon>Cytophagia</taxon>
        <taxon>Cytophagales</taxon>
        <taxon>Cytophagaceae</taxon>
        <taxon>Spirosoma</taxon>
    </lineage>
</organism>
<dbReference type="RefSeq" id="WP_100990267.1">
    <property type="nucleotide sequence ID" value="NZ_CP025096.1"/>
</dbReference>
<feature type="region of interest" description="Disordered" evidence="1">
    <location>
        <begin position="310"/>
        <end position="332"/>
    </location>
</feature>
<dbReference type="Proteomes" id="UP000232883">
    <property type="component" value="Chromosome"/>
</dbReference>
<evidence type="ECO:0000313" key="2">
    <source>
        <dbReference type="EMBL" id="AUD04201.1"/>
    </source>
</evidence>
<sequence>MKHLLMHGLLGLGLVLLGPVSGYLPAFGQTTDPVSTTGSWNPATDPSFNPNDPSTWPPSYDPSKPGSLSMTPGNVPSVDPLGEHLGDDGSSGSSSFGSFVGQKVTTYADKVKSEVENLIGEYEDQILQGLTDALEGWLMSQLQSLLGASPIRSVEALKKLMKDAYTKQQKIDYQQLKVDFAEQKGNTELSAGFGDYYKTLHLKEHAQAVEYTIKQINSMASNKVFTASEQSQLQALIGGLSDMSDIVNEVKFATNHSSSTAYMAEADRIRTLDEAYKRILDREKRAQSVKAKVKAVFVYRMKDAQRDNTLDDLIGPADTGGNDGSPRVRRIK</sequence>
<dbReference type="KEGG" id="spir:CWM47_21590"/>
<evidence type="ECO:0000313" key="3">
    <source>
        <dbReference type="Proteomes" id="UP000232883"/>
    </source>
</evidence>
<evidence type="ECO:0000256" key="1">
    <source>
        <dbReference type="SAM" id="MobiDB-lite"/>
    </source>
</evidence>
<proteinExistence type="predicted"/>